<protein>
    <recommendedName>
        <fullName evidence="2">Chromo domain-containing protein</fullName>
    </recommendedName>
</protein>
<dbReference type="CDD" id="cd00303">
    <property type="entry name" value="retropepsin_like"/>
    <property type="match status" value="1"/>
</dbReference>
<sequence>MATHVDAVGLETFILRSILVSQHLSACSMPDSTPPAVSAAASGTTPEPMQLGFRRLSRRERERRRTTGVCPYCGNPGHSLPQCTVRPQRAEMSNVSFPSGISRLTTLSVTLLGPNTCLSTSALVNSGTAGNFISQACLDQLQLRRERRHHDLAVQTIQGRPLGQGWIKYCAPVITLQIGLFHQERIQFLVLENSTVDIILGRPWLIKHSPRCSWGPCDVLEWSPWCHRHCLHGLPTPLNSRMIMAATRFENSPTPSQTEIPPEYYEFEDVFNEQAATRLLPYRPWDCAIDLAAGAKLPKGRIYPLSIPKCTSMEQYIQQALDQGFITPSSSPAASSFFFAAKKDGGLRSCIDYRGLNALIAPLPYPLPLVPAALEDLREACYFTKLDLRSAYNLRSVIVYIDDILVYSRTLREHHNHVTQCRKLSPRFIGPFRVIRRVNEVSYQLDLPPRYRIHLVFHVSLLKPFRAPATPPPEVDRDPPLPDILGQPSVYAVREVLDSRRRGRVLEYLVDWEGFGPEERSWVPRRDVLDPALLVDFHAAHPLRPAPGVGVAPGAVPGRQVPPLGPATPFPSSTHTHVVCPHHTKYRHLRLIICRPT</sequence>
<dbReference type="InterPro" id="IPR032567">
    <property type="entry name" value="RTL1-rel"/>
</dbReference>
<dbReference type="SUPFAM" id="SSF56672">
    <property type="entry name" value="DNA/RNA polymerases"/>
    <property type="match status" value="1"/>
</dbReference>
<dbReference type="EMBL" id="MU535325">
    <property type="protein sequence ID" value="KAI5629605.1"/>
    <property type="molecule type" value="Genomic_DNA"/>
</dbReference>
<feature type="domain" description="Chromo" evidence="2">
    <location>
        <begin position="491"/>
        <end position="549"/>
    </location>
</feature>
<dbReference type="Proteomes" id="UP001205998">
    <property type="component" value="Unassembled WGS sequence"/>
</dbReference>
<keyword evidence="4" id="KW-1185">Reference proteome</keyword>
<comment type="caution">
    <text evidence="3">The sequence shown here is derived from an EMBL/GenBank/DDBJ whole genome shotgun (WGS) entry which is preliminary data.</text>
</comment>
<dbReference type="InterPro" id="IPR016197">
    <property type="entry name" value="Chromo-like_dom_sf"/>
</dbReference>
<organism evidence="3 4">
    <name type="scientific">Silurus asotus</name>
    <name type="common">Amur catfish</name>
    <name type="synonym">Parasilurus asotus</name>
    <dbReference type="NCBI Taxonomy" id="30991"/>
    <lineage>
        <taxon>Eukaryota</taxon>
        <taxon>Metazoa</taxon>
        <taxon>Chordata</taxon>
        <taxon>Craniata</taxon>
        <taxon>Vertebrata</taxon>
        <taxon>Euteleostomi</taxon>
        <taxon>Actinopterygii</taxon>
        <taxon>Neopterygii</taxon>
        <taxon>Teleostei</taxon>
        <taxon>Ostariophysi</taxon>
        <taxon>Siluriformes</taxon>
        <taxon>Siluridae</taxon>
        <taxon>Silurus</taxon>
    </lineage>
</organism>
<gene>
    <name evidence="3" type="ORF">C0J50_7997</name>
</gene>
<comment type="subcellular location">
    <subcellularLocation>
        <location evidence="1">Nucleus</location>
    </subcellularLocation>
</comment>
<dbReference type="Pfam" id="PF24626">
    <property type="entry name" value="SH3_Tf2-1"/>
    <property type="match status" value="1"/>
</dbReference>
<dbReference type="Gene3D" id="3.30.70.270">
    <property type="match status" value="2"/>
</dbReference>
<dbReference type="Pfam" id="PF00385">
    <property type="entry name" value="Chromo"/>
    <property type="match status" value="1"/>
</dbReference>
<dbReference type="PANTHER" id="PTHR15503:SF22">
    <property type="entry name" value="TRANSPOSON TY3-I GAG POLYPROTEIN"/>
    <property type="match status" value="1"/>
</dbReference>
<dbReference type="SMART" id="SM00298">
    <property type="entry name" value="CHROMO"/>
    <property type="match status" value="1"/>
</dbReference>
<dbReference type="AlphaFoldDB" id="A0AAD5FUF2"/>
<dbReference type="SUPFAM" id="SSF54160">
    <property type="entry name" value="Chromo domain-like"/>
    <property type="match status" value="1"/>
</dbReference>
<dbReference type="Gene3D" id="2.40.70.10">
    <property type="entry name" value="Acid Proteases"/>
    <property type="match status" value="1"/>
</dbReference>
<accession>A0AAD5FUF2</accession>
<dbReference type="GO" id="GO:0005634">
    <property type="term" value="C:nucleus"/>
    <property type="evidence" value="ECO:0007669"/>
    <property type="project" value="UniProtKB-SubCell"/>
</dbReference>
<dbReference type="InterPro" id="IPR056924">
    <property type="entry name" value="SH3_Tf2-1"/>
</dbReference>
<reference evidence="3" key="1">
    <citation type="submission" date="2018-07" db="EMBL/GenBank/DDBJ databases">
        <title>Comparative genomics of catfishes provides insights into carnivory and benthic adaptation.</title>
        <authorList>
            <person name="Zhang Y."/>
            <person name="Wang D."/>
            <person name="Peng Z."/>
            <person name="Zheng S."/>
            <person name="Shao F."/>
            <person name="Tao W."/>
        </authorList>
    </citation>
    <scope>NUCLEOTIDE SEQUENCE</scope>
    <source>
        <strain evidence="3">Chongqing</strain>
    </source>
</reference>
<name>A0AAD5FUF2_SILAS</name>
<dbReference type="InterPro" id="IPR043128">
    <property type="entry name" value="Rev_trsase/Diguanyl_cyclase"/>
</dbReference>
<dbReference type="InterPro" id="IPR021109">
    <property type="entry name" value="Peptidase_aspartic_dom_sf"/>
</dbReference>
<dbReference type="InterPro" id="IPR000953">
    <property type="entry name" value="Chromo/chromo_shadow_dom"/>
</dbReference>
<evidence type="ECO:0000259" key="2">
    <source>
        <dbReference type="PROSITE" id="PS50013"/>
    </source>
</evidence>
<proteinExistence type="predicted"/>
<dbReference type="InterPro" id="IPR043502">
    <property type="entry name" value="DNA/RNA_pol_sf"/>
</dbReference>
<dbReference type="Gene3D" id="2.40.50.40">
    <property type="match status" value="1"/>
</dbReference>
<dbReference type="PROSITE" id="PS50013">
    <property type="entry name" value="CHROMO_2"/>
    <property type="match status" value="1"/>
</dbReference>
<evidence type="ECO:0000313" key="3">
    <source>
        <dbReference type="EMBL" id="KAI5629605.1"/>
    </source>
</evidence>
<dbReference type="InterPro" id="IPR023780">
    <property type="entry name" value="Chromo_domain"/>
</dbReference>
<dbReference type="Gene3D" id="3.10.10.10">
    <property type="entry name" value="HIV Type 1 Reverse Transcriptase, subunit A, domain 1"/>
    <property type="match status" value="1"/>
</dbReference>
<dbReference type="Pfam" id="PF08284">
    <property type="entry name" value="RVP_2"/>
    <property type="match status" value="1"/>
</dbReference>
<dbReference type="PANTHER" id="PTHR15503">
    <property type="entry name" value="LDOC1 RELATED"/>
    <property type="match status" value="1"/>
</dbReference>
<evidence type="ECO:0000256" key="1">
    <source>
        <dbReference type="ARBA" id="ARBA00004123"/>
    </source>
</evidence>
<evidence type="ECO:0000313" key="4">
    <source>
        <dbReference type="Proteomes" id="UP001205998"/>
    </source>
</evidence>